<dbReference type="SUPFAM" id="SSF89372">
    <property type="entry name" value="Fucose-specific lectin"/>
    <property type="match status" value="1"/>
</dbReference>
<accession>A0AB34L0D3</accession>
<evidence type="ECO:0000256" key="1">
    <source>
        <dbReference type="SAM" id="MobiDB-lite"/>
    </source>
</evidence>
<organism evidence="2 3">
    <name type="scientific">Cladosporium halotolerans</name>
    <dbReference type="NCBI Taxonomy" id="1052096"/>
    <lineage>
        <taxon>Eukaryota</taxon>
        <taxon>Fungi</taxon>
        <taxon>Dikarya</taxon>
        <taxon>Ascomycota</taxon>
        <taxon>Pezizomycotina</taxon>
        <taxon>Dothideomycetes</taxon>
        <taxon>Dothideomycetidae</taxon>
        <taxon>Cladosporiales</taxon>
        <taxon>Cladosporiaceae</taxon>
        <taxon>Cladosporium</taxon>
    </lineage>
</organism>
<dbReference type="EMBL" id="JAAQHG020000006">
    <property type="protein sequence ID" value="KAL1588859.1"/>
    <property type="molecule type" value="Genomic_DNA"/>
</dbReference>
<feature type="region of interest" description="Disordered" evidence="1">
    <location>
        <begin position="1"/>
        <end position="41"/>
    </location>
</feature>
<keyword evidence="3" id="KW-1185">Reference proteome</keyword>
<proteinExistence type="predicted"/>
<gene>
    <name evidence="2" type="ORF">WHR41_02444</name>
</gene>
<evidence type="ECO:0008006" key="4">
    <source>
        <dbReference type="Google" id="ProtNLM"/>
    </source>
</evidence>
<feature type="compositionally biased region" description="Polar residues" evidence="1">
    <location>
        <begin position="121"/>
        <end position="131"/>
    </location>
</feature>
<evidence type="ECO:0000313" key="3">
    <source>
        <dbReference type="Proteomes" id="UP000803884"/>
    </source>
</evidence>
<dbReference type="Proteomes" id="UP000803884">
    <property type="component" value="Unassembled WGS sequence"/>
</dbReference>
<dbReference type="AlphaFoldDB" id="A0AB34L0D3"/>
<dbReference type="RefSeq" id="XP_069231964.1">
    <property type="nucleotide sequence ID" value="XM_069371050.1"/>
</dbReference>
<sequence>MNTRPEQQEAMPPALLDPSTQAGLEVAPASETDKQSVNGLEEGDKVVINQEWKEVVQSDRAFGEPMRSLQRPTLAGTTFNHQSSNMWHETKVVLGVGFTSGSSSEPSVTSPAPDTTSSSTLEPSATPTGSEPLQIGGSIDPSFYSRSGAWNGSGVAHIWQNLSQDLDGLPTENNHSNVVYFQRYSGEIRWMRMKSDTQWVEGPQSSLVVATDVRNSTPISGVQYMLNGTSYWNVFYIDSDNLVRQRSSNSENTTEGWTEGSIYRAGLRAWGADLVGLKACWSCINTSVPVRLFYASNATTIQEYLLWADEDNWVWQNSWKDYDGAANVGCRDGDGSNTHLGLVTLNNQIEFWYQRTAGDDLSNWQEAAFKVDGVQSASSISITADYIVFQDNSTNQVRVVGVTWGGNNTRSSDLDISPAPTFSGLPATRMDAVQILSVLWIFYQRVGDDVVWLSRSDVDKRWVANTPVPISW</sequence>
<comment type="caution">
    <text evidence="2">The sequence shown here is derived from an EMBL/GenBank/DDBJ whole genome shotgun (WGS) entry which is preliminary data.</text>
</comment>
<reference evidence="2 3" key="1">
    <citation type="journal article" date="2020" name="Microbiol. Resour. Announc.">
        <title>Draft Genome Sequence of a Cladosporium Species Isolated from the Mesophotic Ascidian Didemnum maculosum.</title>
        <authorList>
            <person name="Gioti A."/>
            <person name="Siaperas R."/>
            <person name="Nikolaivits E."/>
            <person name="Le Goff G."/>
            <person name="Ouazzani J."/>
            <person name="Kotoulas G."/>
            <person name="Topakas E."/>
        </authorList>
    </citation>
    <scope>NUCLEOTIDE SEQUENCE [LARGE SCALE GENOMIC DNA]</scope>
    <source>
        <strain evidence="2 3">TM138-S3</strain>
    </source>
</reference>
<protein>
    <recommendedName>
        <fullName evidence="4">Fucose-specific lectin</fullName>
    </recommendedName>
</protein>
<feature type="region of interest" description="Disordered" evidence="1">
    <location>
        <begin position="98"/>
        <end position="138"/>
    </location>
</feature>
<evidence type="ECO:0000313" key="2">
    <source>
        <dbReference type="EMBL" id="KAL1588859.1"/>
    </source>
</evidence>
<feature type="compositionally biased region" description="Low complexity" evidence="1">
    <location>
        <begin position="98"/>
        <end position="120"/>
    </location>
</feature>
<name>A0AB34L0D3_9PEZI</name>
<dbReference type="GeneID" id="96003888"/>
<dbReference type="Gene3D" id="2.120.10.70">
    <property type="entry name" value="Fucose-specific lectin"/>
    <property type="match status" value="1"/>
</dbReference>